<dbReference type="SMART" id="SM01252">
    <property type="entry name" value="KilA-N"/>
    <property type="match status" value="1"/>
</dbReference>
<comment type="caution">
    <text evidence="2">The sequence shown here is derived from an EMBL/GenBank/DDBJ whole genome shotgun (WGS) entry which is preliminary data.</text>
</comment>
<dbReference type="Proteomes" id="UP000003019">
    <property type="component" value="Unassembled WGS sequence"/>
</dbReference>
<dbReference type="AlphaFoldDB" id="G4CG58"/>
<name>G4CG58_9NEIS</name>
<proteinExistence type="predicted"/>
<dbReference type="Pfam" id="PF04383">
    <property type="entry name" value="KilA-N"/>
    <property type="match status" value="1"/>
</dbReference>
<organism evidence="2 3">
    <name type="scientific">Neisseria shayeganii 871</name>
    <dbReference type="NCBI Taxonomy" id="1032488"/>
    <lineage>
        <taxon>Bacteria</taxon>
        <taxon>Pseudomonadati</taxon>
        <taxon>Pseudomonadota</taxon>
        <taxon>Betaproteobacteria</taxon>
        <taxon>Neisseriales</taxon>
        <taxon>Neisseriaceae</taxon>
        <taxon>Neisseria</taxon>
    </lineage>
</organism>
<dbReference type="PROSITE" id="PS51301">
    <property type="entry name" value="KILA_N"/>
    <property type="match status" value="1"/>
</dbReference>
<dbReference type="InterPro" id="IPR036887">
    <property type="entry name" value="HTH_APSES_sf"/>
</dbReference>
<keyword evidence="3" id="KW-1185">Reference proteome</keyword>
<dbReference type="HOGENOM" id="CLU_082993_0_0_4"/>
<dbReference type="OrthoDB" id="9178758at2"/>
<evidence type="ECO:0000313" key="3">
    <source>
        <dbReference type="Proteomes" id="UP000003019"/>
    </source>
</evidence>
<reference evidence="2 3" key="1">
    <citation type="submission" date="2011-05" db="EMBL/GenBank/DDBJ databases">
        <authorList>
            <person name="Muzny D."/>
            <person name="Qin X."/>
            <person name="Deng J."/>
            <person name="Jiang H."/>
            <person name="Liu Y."/>
            <person name="Qu J."/>
            <person name="Song X.-Z."/>
            <person name="Zhang L."/>
            <person name="Thornton R."/>
            <person name="Coyle M."/>
            <person name="Francisco L."/>
            <person name="Jackson L."/>
            <person name="Javaid M."/>
            <person name="Korchina V."/>
            <person name="Kovar C."/>
            <person name="Mata R."/>
            <person name="Mathew T."/>
            <person name="Ngo R."/>
            <person name="Nguyen L."/>
            <person name="Nguyen N."/>
            <person name="Okwuonu G."/>
            <person name="Ongeri F."/>
            <person name="Pham C."/>
            <person name="Simmons D."/>
            <person name="Wilczek-Boney K."/>
            <person name="Hale W."/>
            <person name="Jakkamsetti A."/>
            <person name="Pham P."/>
            <person name="Ruth R."/>
            <person name="San Lucas F."/>
            <person name="Warren J."/>
            <person name="Zhang J."/>
            <person name="Zhao Z."/>
            <person name="Zhou C."/>
            <person name="Zhu D."/>
            <person name="Lee S."/>
            <person name="Bess C."/>
            <person name="Blankenburg K."/>
            <person name="Forbes L."/>
            <person name="Fu Q."/>
            <person name="Gubbala S."/>
            <person name="Hirani K."/>
            <person name="Jayaseelan J.C."/>
            <person name="Lara F."/>
            <person name="Munidasa M."/>
            <person name="Palculict T."/>
            <person name="Patil S."/>
            <person name="Pu L.-L."/>
            <person name="Saada N."/>
            <person name="Tang L."/>
            <person name="Weissenberger G."/>
            <person name="Zhu Y."/>
            <person name="Hemphill L."/>
            <person name="Shang Y."/>
            <person name="Youmans B."/>
            <person name="Ayvaz T."/>
            <person name="Ross M."/>
            <person name="Santibanez J."/>
            <person name="Aqrawi P."/>
            <person name="Gross S."/>
            <person name="Joshi V."/>
            <person name="Fowler G."/>
            <person name="Nazareth L."/>
            <person name="Reid J."/>
            <person name="Worley K."/>
            <person name="Petrosino J."/>
            <person name="Highlander S."/>
            <person name="Gibbs R."/>
        </authorList>
    </citation>
    <scope>NUCLEOTIDE SEQUENCE [LARGE SCALE GENOMIC DNA]</scope>
    <source>
        <strain evidence="2 3">871</strain>
    </source>
</reference>
<dbReference type="PANTHER" id="PTHR48135:SF1">
    <property type="entry name" value="KILA-N DOMAIN-CONTAINING PROTEIN"/>
    <property type="match status" value="1"/>
</dbReference>
<dbReference type="PANTHER" id="PTHR48135">
    <property type="match status" value="1"/>
</dbReference>
<dbReference type="STRING" id="1032488.HMPREF9371_0597"/>
<accession>G4CG58</accession>
<sequence>MQTHIFNSQVPVSFREDGYLNATAIAAHFGKQPRDYLKTEQTQEYIVALAEFLSTKTKILVEENQLVTVVNGGNSRGTWLHPKLAVHFASWLDARFAVWCDMKIEEIISGSLKLSPAQKQQIQQAVMARHHRTGEHWQEIYRKLHSFCQVNSYHEIAAADFDRALGYLNSIQDAPEVFRQPQAARFEDHEVARLATVVYYCNWACRLLEEVSAPLKALGYGKALTMWTIADESISFLRGSREALERELPNITDSYYRNHIRHSLCRFDAVQTI</sequence>
<dbReference type="PATRIC" id="fig|1032488.3.peg.545"/>
<dbReference type="InterPro" id="IPR018004">
    <property type="entry name" value="KilA/APSES_HTH"/>
</dbReference>
<evidence type="ECO:0000259" key="1">
    <source>
        <dbReference type="PROSITE" id="PS51301"/>
    </source>
</evidence>
<dbReference type="SUPFAM" id="SSF54616">
    <property type="entry name" value="DNA-binding domain of Mlu1-box binding protein MBP1"/>
    <property type="match status" value="1"/>
</dbReference>
<dbReference type="InterPro" id="IPR017880">
    <property type="entry name" value="KilA_N"/>
</dbReference>
<dbReference type="EMBL" id="AGAY01000022">
    <property type="protein sequence ID" value="EGY53106.1"/>
    <property type="molecule type" value="Genomic_DNA"/>
</dbReference>
<feature type="domain" description="KilA-N" evidence="1">
    <location>
        <begin position="1"/>
        <end position="107"/>
    </location>
</feature>
<dbReference type="RefSeq" id="WP_009118291.1">
    <property type="nucleotide sequence ID" value="NZ_JH164926.1"/>
</dbReference>
<evidence type="ECO:0000313" key="2">
    <source>
        <dbReference type="EMBL" id="EGY53106.1"/>
    </source>
</evidence>
<protein>
    <submittedName>
        <fullName evidence="2">Phage related protein KilA</fullName>
    </submittedName>
</protein>
<dbReference type="GO" id="GO:0003677">
    <property type="term" value="F:DNA binding"/>
    <property type="evidence" value="ECO:0007669"/>
    <property type="project" value="InterPro"/>
</dbReference>
<gene>
    <name evidence="2" type="ORF">HMPREF9371_0597</name>
</gene>